<dbReference type="Proteomes" id="UP000199695">
    <property type="component" value="Unassembled WGS sequence"/>
</dbReference>
<evidence type="ECO:0000256" key="4">
    <source>
        <dbReference type="ARBA" id="ARBA00023015"/>
    </source>
</evidence>
<evidence type="ECO:0000259" key="10">
    <source>
        <dbReference type="PROSITE" id="PS51755"/>
    </source>
</evidence>
<dbReference type="GO" id="GO:0000156">
    <property type="term" value="F:phosphorelay response regulator activity"/>
    <property type="evidence" value="ECO:0007669"/>
    <property type="project" value="TreeGrafter"/>
</dbReference>
<proteinExistence type="predicted"/>
<evidence type="ECO:0000256" key="1">
    <source>
        <dbReference type="ARBA" id="ARBA00004496"/>
    </source>
</evidence>
<keyword evidence="4" id="KW-0805">Transcription regulation</keyword>
<accession>A0A1H8BPE2</accession>
<evidence type="ECO:0000256" key="2">
    <source>
        <dbReference type="ARBA" id="ARBA00022553"/>
    </source>
</evidence>
<dbReference type="Gene3D" id="3.40.50.2300">
    <property type="match status" value="1"/>
</dbReference>
<dbReference type="GO" id="GO:0000976">
    <property type="term" value="F:transcription cis-regulatory region binding"/>
    <property type="evidence" value="ECO:0007669"/>
    <property type="project" value="TreeGrafter"/>
</dbReference>
<feature type="domain" description="OmpR/PhoB-type" evidence="10">
    <location>
        <begin position="126"/>
        <end position="220"/>
    </location>
</feature>
<feature type="modified residue" description="4-aspartylphosphate" evidence="7">
    <location>
        <position position="53"/>
    </location>
</feature>
<evidence type="ECO:0000256" key="8">
    <source>
        <dbReference type="PROSITE-ProRule" id="PRU01091"/>
    </source>
</evidence>
<feature type="DNA-binding region" description="OmpR/PhoB-type" evidence="8">
    <location>
        <begin position="126"/>
        <end position="220"/>
    </location>
</feature>
<dbReference type="SUPFAM" id="SSF52172">
    <property type="entry name" value="CheY-like"/>
    <property type="match status" value="1"/>
</dbReference>
<reference evidence="11 12" key="1">
    <citation type="submission" date="2016-10" db="EMBL/GenBank/DDBJ databases">
        <authorList>
            <person name="de Groot N.N."/>
        </authorList>
    </citation>
    <scope>NUCLEOTIDE SEQUENCE [LARGE SCALE GENOMIC DNA]</scope>
    <source>
        <strain evidence="11 12">DSM 46701</strain>
    </source>
</reference>
<evidence type="ECO:0000256" key="3">
    <source>
        <dbReference type="ARBA" id="ARBA00023012"/>
    </source>
</evidence>
<dbReference type="Gene3D" id="6.10.250.690">
    <property type="match status" value="1"/>
</dbReference>
<dbReference type="SMART" id="SM00448">
    <property type="entry name" value="REC"/>
    <property type="match status" value="1"/>
</dbReference>
<sequence>MSYSVLVVEDDLDIQELIREFLQSQNYEVDVASDGLEGIRMHQKKPYDLVMLDVMLPNLDGYSVCKMIRAKSQVPIIMLTALGEEPDQIKGFELGVDDYITKPFSFNVLIKRVEAVLRRAHRTQPPQQLHYKELKLDADGYTVTVHQQKVDLTTKEFEILHALLRNRGKVLSREALLNQVWGFDFYGDPRVVDTHIKNLRKKLGVPYIQTVKGIGYKIDG</sequence>
<keyword evidence="12" id="KW-1185">Reference proteome</keyword>
<organism evidence="11 12">
    <name type="scientific">Lihuaxuella thermophila</name>
    <dbReference type="NCBI Taxonomy" id="1173111"/>
    <lineage>
        <taxon>Bacteria</taxon>
        <taxon>Bacillati</taxon>
        <taxon>Bacillota</taxon>
        <taxon>Bacilli</taxon>
        <taxon>Bacillales</taxon>
        <taxon>Thermoactinomycetaceae</taxon>
        <taxon>Lihuaxuella</taxon>
    </lineage>
</organism>
<dbReference type="EMBL" id="FOCQ01000002">
    <property type="protein sequence ID" value="SEM83994.1"/>
    <property type="molecule type" value="Genomic_DNA"/>
</dbReference>
<dbReference type="InterPro" id="IPR001867">
    <property type="entry name" value="OmpR/PhoB-type_DNA-bd"/>
</dbReference>
<dbReference type="FunFam" id="3.40.50.2300:FF:000001">
    <property type="entry name" value="DNA-binding response regulator PhoB"/>
    <property type="match status" value="1"/>
</dbReference>
<keyword evidence="2 7" id="KW-0597">Phosphoprotein</keyword>
<dbReference type="STRING" id="1173111.SAMN05444955_102264"/>
<evidence type="ECO:0000313" key="12">
    <source>
        <dbReference type="Proteomes" id="UP000199695"/>
    </source>
</evidence>
<dbReference type="CDD" id="cd17574">
    <property type="entry name" value="REC_OmpR"/>
    <property type="match status" value="1"/>
</dbReference>
<comment type="subcellular location">
    <subcellularLocation>
        <location evidence="1">Cytoplasm</location>
    </subcellularLocation>
</comment>
<evidence type="ECO:0000256" key="7">
    <source>
        <dbReference type="PROSITE-ProRule" id="PRU00169"/>
    </source>
</evidence>
<dbReference type="SMART" id="SM00862">
    <property type="entry name" value="Trans_reg_C"/>
    <property type="match status" value="1"/>
</dbReference>
<dbReference type="InterPro" id="IPR039420">
    <property type="entry name" value="WalR-like"/>
</dbReference>
<dbReference type="CDD" id="cd00383">
    <property type="entry name" value="trans_reg_C"/>
    <property type="match status" value="1"/>
</dbReference>
<keyword evidence="6" id="KW-0804">Transcription</keyword>
<dbReference type="InterPro" id="IPR036388">
    <property type="entry name" value="WH-like_DNA-bd_sf"/>
</dbReference>
<dbReference type="PROSITE" id="PS51755">
    <property type="entry name" value="OMPR_PHOB"/>
    <property type="match status" value="1"/>
</dbReference>
<dbReference type="GO" id="GO:0005829">
    <property type="term" value="C:cytosol"/>
    <property type="evidence" value="ECO:0007669"/>
    <property type="project" value="TreeGrafter"/>
</dbReference>
<dbReference type="FunFam" id="1.10.10.10:FF:000018">
    <property type="entry name" value="DNA-binding response regulator ResD"/>
    <property type="match status" value="1"/>
</dbReference>
<evidence type="ECO:0000256" key="6">
    <source>
        <dbReference type="ARBA" id="ARBA00023163"/>
    </source>
</evidence>
<evidence type="ECO:0000256" key="5">
    <source>
        <dbReference type="ARBA" id="ARBA00023125"/>
    </source>
</evidence>
<dbReference type="Gene3D" id="1.10.10.10">
    <property type="entry name" value="Winged helix-like DNA-binding domain superfamily/Winged helix DNA-binding domain"/>
    <property type="match status" value="1"/>
</dbReference>
<name>A0A1H8BPE2_9BACL</name>
<evidence type="ECO:0000313" key="11">
    <source>
        <dbReference type="EMBL" id="SEM83994.1"/>
    </source>
</evidence>
<evidence type="ECO:0000259" key="9">
    <source>
        <dbReference type="PROSITE" id="PS50110"/>
    </source>
</evidence>
<keyword evidence="3" id="KW-0902">Two-component regulatory system</keyword>
<dbReference type="Pfam" id="PF00486">
    <property type="entry name" value="Trans_reg_C"/>
    <property type="match status" value="1"/>
</dbReference>
<dbReference type="AlphaFoldDB" id="A0A1H8BPE2"/>
<dbReference type="Pfam" id="PF00072">
    <property type="entry name" value="Response_reg"/>
    <property type="match status" value="1"/>
</dbReference>
<dbReference type="GO" id="GO:0006355">
    <property type="term" value="P:regulation of DNA-templated transcription"/>
    <property type="evidence" value="ECO:0007669"/>
    <property type="project" value="InterPro"/>
</dbReference>
<dbReference type="GO" id="GO:0032993">
    <property type="term" value="C:protein-DNA complex"/>
    <property type="evidence" value="ECO:0007669"/>
    <property type="project" value="TreeGrafter"/>
</dbReference>
<dbReference type="OrthoDB" id="9790442at2"/>
<protein>
    <submittedName>
        <fullName evidence="11">Two-component system, OmpR family, response regulator VanR</fullName>
    </submittedName>
</protein>
<keyword evidence="5 8" id="KW-0238">DNA-binding</keyword>
<dbReference type="InterPro" id="IPR011006">
    <property type="entry name" value="CheY-like_superfamily"/>
</dbReference>
<dbReference type="RefSeq" id="WP_089965295.1">
    <property type="nucleotide sequence ID" value="NZ_FOCQ01000002.1"/>
</dbReference>
<dbReference type="PANTHER" id="PTHR48111">
    <property type="entry name" value="REGULATOR OF RPOS"/>
    <property type="match status" value="1"/>
</dbReference>
<dbReference type="InterPro" id="IPR001789">
    <property type="entry name" value="Sig_transdc_resp-reg_receiver"/>
</dbReference>
<gene>
    <name evidence="11" type="ORF">SAMN05444955_102264</name>
</gene>
<dbReference type="PANTHER" id="PTHR48111:SF32">
    <property type="entry name" value="STAGE 0 SPORULATION PROTEIN A HOMOLOG"/>
    <property type="match status" value="1"/>
</dbReference>
<dbReference type="PROSITE" id="PS50110">
    <property type="entry name" value="RESPONSE_REGULATORY"/>
    <property type="match status" value="1"/>
</dbReference>
<feature type="domain" description="Response regulatory" evidence="9">
    <location>
        <begin position="4"/>
        <end position="117"/>
    </location>
</feature>